<evidence type="ECO:0000256" key="6">
    <source>
        <dbReference type="ARBA" id="ARBA00023136"/>
    </source>
</evidence>
<dbReference type="PROSITE" id="PS50928">
    <property type="entry name" value="ABC_TM1"/>
    <property type="match status" value="2"/>
</dbReference>
<dbReference type="InterPro" id="IPR000515">
    <property type="entry name" value="MetI-like"/>
</dbReference>
<feature type="transmembrane region" description="Helical" evidence="7">
    <location>
        <begin position="125"/>
        <end position="147"/>
    </location>
</feature>
<reference evidence="10" key="1">
    <citation type="submission" date="2018-06" db="EMBL/GenBank/DDBJ databases">
        <title>Complete genome sequences of Mycoplasma anatis, M. anseris and M. cloacale type strains.</title>
        <authorList>
            <person name="Grozner D."/>
            <person name="Forro B."/>
            <person name="Sulyok K.M."/>
            <person name="Marton S."/>
            <person name="Kreizinger Z."/>
            <person name="Banyai K."/>
            <person name="Gyuranecz M."/>
        </authorList>
    </citation>
    <scope>NUCLEOTIDE SEQUENCE [LARGE SCALE GENOMIC DNA]</scope>
    <source>
        <strain evidence="10">ATCC 49234</strain>
    </source>
</reference>
<protein>
    <submittedName>
        <fullName evidence="9">ABC transporter permease subunit</fullName>
    </submittedName>
</protein>
<feature type="transmembrane region" description="Helical" evidence="7">
    <location>
        <begin position="421"/>
        <end position="439"/>
    </location>
</feature>
<feature type="domain" description="ABC transmembrane type-1" evidence="8">
    <location>
        <begin position="359"/>
        <end position="542"/>
    </location>
</feature>
<keyword evidence="5 7" id="KW-1133">Transmembrane helix</keyword>
<evidence type="ECO:0000256" key="7">
    <source>
        <dbReference type="RuleBase" id="RU363032"/>
    </source>
</evidence>
<proteinExistence type="inferred from homology"/>
<feature type="transmembrane region" description="Helical" evidence="7">
    <location>
        <begin position="354"/>
        <end position="382"/>
    </location>
</feature>
<dbReference type="Gene3D" id="1.10.3720.10">
    <property type="entry name" value="MetI-like"/>
    <property type="match status" value="2"/>
</dbReference>
<keyword evidence="6 7" id="KW-0472">Membrane</keyword>
<evidence type="ECO:0000256" key="1">
    <source>
        <dbReference type="ARBA" id="ARBA00004651"/>
    </source>
</evidence>
<feature type="transmembrane region" description="Helical" evidence="7">
    <location>
        <begin position="30"/>
        <end position="49"/>
    </location>
</feature>
<dbReference type="GO" id="GO:0055085">
    <property type="term" value="P:transmembrane transport"/>
    <property type="evidence" value="ECO:0007669"/>
    <property type="project" value="InterPro"/>
</dbReference>
<dbReference type="Proteomes" id="UP000250218">
    <property type="component" value="Chromosome"/>
</dbReference>
<dbReference type="PANTHER" id="PTHR30043:SF1">
    <property type="entry name" value="ABC TRANSPORT SYSTEM PERMEASE PROTEIN P69"/>
    <property type="match status" value="1"/>
</dbReference>
<dbReference type="InterPro" id="IPR035906">
    <property type="entry name" value="MetI-like_sf"/>
</dbReference>
<evidence type="ECO:0000313" key="9">
    <source>
        <dbReference type="EMBL" id="AWX69329.1"/>
    </source>
</evidence>
<evidence type="ECO:0000256" key="5">
    <source>
        <dbReference type="ARBA" id="ARBA00022989"/>
    </source>
</evidence>
<evidence type="ECO:0000313" key="10">
    <source>
        <dbReference type="Proteomes" id="UP000250218"/>
    </source>
</evidence>
<keyword evidence="10" id="KW-1185">Reference proteome</keyword>
<dbReference type="EMBL" id="CP030140">
    <property type="protein sequence ID" value="AWX69329.1"/>
    <property type="molecule type" value="Genomic_DNA"/>
</dbReference>
<dbReference type="AlphaFoldDB" id="A0A2Z4NCP7"/>
<name>A0A2Z4NCP7_9BACT</name>
<feature type="transmembrane region" description="Helical" evidence="7">
    <location>
        <begin position="524"/>
        <end position="541"/>
    </location>
</feature>
<dbReference type="SUPFAM" id="SSF161098">
    <property type="entry name" value="MetI-like"/>
    <property type="match status" value="2"/>
</dbReference>
<feature type="transmembrane region" description="Helical" evidence="7">
    <location>
        <begin position="153"/>
        <end position="172"/>
    </location>
</feature>
<dbReference type="GO" id="GO:0005886">
    <property type="term" value="C:plasma membrane"/>
    <property type="evidence" value="ECO:0007669"/>
    <property type="project" value="UniProtKB-SubCell"/>
</dbReference>
<gene>
    <name evidence="9" type="ORF">DP065_00980</name>
</gene>
<dbReference type="PANTHER" id="PTHR30043">
    <property type="entry name" value="PHOSPHONATES TRANSPORT SYSTEM PERMEASE PROTEIN"/>
    <property type="match status" value="1"/>
</dbReference>
<dbReference type="RefSeq" id="WP_052169649.1">
    <property type="nucleotide sequence ID" value="NZ_CP030140.1"/>
</dbReference>
<feature type="domain" description="ABC transmembrane type-1" evidence="8">
    <location>
        <begin position="89"/>
        <end position="271"/>
    </location>
</feature>
<evidence type="ECO:0000256" key="3">
    <source>
        <dbReference type="ARBA" id="ARBA00022475"/>
    </source>
</evidence>
<feature type="transmembrane region" description="Helical" evidence="7">
    <location>
        <begin position="295"/>
        <end position="316"/>
    </location>
</feature>
<feature type="transmembrane region" description="Helical" evidence="7">
    <location>
        <begin position="227"/>
        <end position="247"/>
    </location>
</feature>
<feature type="transmembrane region" description="Helical" evidence="7">
    <location>
        <begin position="88"/>
        <end position="113"/>
    </location>
</feature>
<keyword evidence="2 7" id="KW-0813">Transport</keyword>
<accession>A0A2Z4NCP7</accession>
<feature type="transmembrane region" description="Helical" evidence="7">
    <location>
        <begin position="495"/>
        <end position="512"/>
    </location>
</feature>
<keyword evidence="3" id="KW-1003">Cell membrane</keyword>
<comment type="subcellular location">
    <subcellularLocation>
        <location evidence="1 7">Cell membrane</location>
        <topology evidence="1 7">Multi-pass membrane protein</topology>
    </subcellularLocation>
</comment>
<keyword evidence="4 7" id="KW-0812">Transmembrane</keyword>
<dbReference type="Pfam" id="PF00528">
    <property type="entry name" value="BPD_transp_1"/>
    <property type="match status" value="1"/>
</dbReference>
<evidence type="ECO:0000256" key="2">
    <source>
        <dbReference type="ARBA" id="ARBA00022448"/>
    </source>
</evidence>
<dbReference type="KEGG" id="mane:DP065_00980"/>
<comment type="similarity">
    <text evidence="7">Belongs to the binding-protein-dependent transport system permease family.</text>
</comment>
<feature type="transmembrane region" description="Helical" evidence="7">
    <location>
        <begin position="253"/>
        <end position="274"/>
    </location>
</feature>
<evidence type="ECO:0000259" key="8">
    <source>
        <dbReference type="PROSITE" id="PS50928"/>
    </source>
</evidence>
<sequence length="565" mass="67809">MNNNQKSIFFDVYQYQQQTIKGKLKARWKFLLLFLFLLLFFIFFIGIDWKFAPSGFALFKENIIKFFHVSNISSYYGNTNLWVLSFQFLFYSIKIIFVATFVGALLAFLTALLTNYQMVKKWVVIPFKIIVISLRLFPELLFIYFFSISFDKTLGLFLLFVWFTWLWLHEYFSQIIENANFKIYFHLAKQKTNRFKAFFQEIWPQIKPKILNYFLYSFESNLRWSSILSQLGFLGIGTLLQVPLIHNNYYSELFIPLFVLICFFVILELLQLFINENFFKSKSLKTFKQYNDYSLIKKLIVAFLSLLVILLLIFVINDLVNQKVYFANQKEYWNDLFNPNWRILNLESYKENNFFWILFQLFALISITCLLLFFVLYVNLFFINKYIFNKFVYIIFKIINLFIRMIPILILFILINPIFNSYATTFIFAFAIHGSSSVIRNLEMSINNLEESKIKSLKKQNWTKWKIYNKFILPSIKLELSSFMTFEIEKITRNFMSYGLYNSSLFGGNMILNRVREFDDIAPYLWIGFILIAIISIFGYLKRLQIQRNYIFRAFKSKKKTPLIS</sequence>
<feature type="transmembrane region" description="Helical" evidence="7">
    <location>
        <begin position="394"/>
        <end position="415"/>
    </location>
</feature>
<evidence type="ECO:0000256" key="4">
    <source>
        <dbReference type="ARBA" id="ARBA00022692"/>
    </source>
</evidence>
<organism evidence="9 10">
    <name type="scientific">[Mycoplasma] anseris</name>
    <dbReference type="NCBI Taxonomy" id="92400"/>
    <lineage>
        <taxon>Bacteria</taxon>
        <taxon>Bacillati</taxon>
        <taxon>Mycoplasmatota</taxon>
        <taxon>Mycoplasmoidales</taxon>
        <taxon>Metamycoplasmataceae</taxon>
        <taxon>Metamycoplasma</taxon>
    </lineage>
</organism>